<accession>A0A0C2EQQ2</accession>
<sequence length="491" mass="52289">MSGLHGVETIELTTGTVAVQTISTAVIGLVGTAPDASGGVCASGTAGSWLLGTALDFTAKQEGRAGNNISVVAVAATEQSAQTTATLEGITLTITLGTDEHSQVNATVDCVTEAVNALGDSPVTAAVSTLNAGGAENKVVLPFSLTLSGGEDEAFPVNTPVVVAGAITQAGKLGTAGTLYPALRDIFDQTGALVIVVRAESKTKAKEAEQRAAVIQAMEALTESKGVTGYQPRILIATGYSEDDGVAKALETYAAKLRAVAYIDSPSMATPQDVVQRRASFGGRVELLRPRVSVTDDSGQTIFRPYSARAAGLRARIDYEKGWWWSKSNQDVMNITGLEQVDTFILGEQNCTANLLNMENISTIIRHDGFKHWGNRLCTSHSQWRFEPVRRTADVIEDSIQEAMLPYVDRPLDRDVADDILGSINAYMRQLKNLGAIHGGSAWLNDELNTAETLAAGQLYIDYDFGPKSPLERLTLRAMINNKLALEELTV</sequence>
<dbReference type="Proteomes" id="UP000037564">
    <property type="component" value="Unassembled WGS sequence"/>
</dbReference>
<dbReference type="AlphaFoldDB" id="A0A0C2EQQ2"/>
<evidence type="ECO:0000259" key="2">
    <source>
        <dbReference type="Pfam" id="PF04984"/>
    </source>
</evidence>
<dbReference type="InterPro" id="IPR020287">
    <property type="entry name" value="Tail_sheath_C"/>
</dbReference>
<evidence type="ECO:0000313" key="5">
    <source>
        <dbReference type="Proteomes" id="UP000037564"/>
    </source>
</evidence>
<organism evidence="4 5">
    <name type="scientific">Escherichia coli</name>
    <dbReference type="NCBI Taxonomy" id="562"/>
    <lineage>
        <taxon>Bacteria</taxon>
        <taxon>Pseudomonadati</taxon>
        <taxon>Pseudomonadota</taxon>
        <taxon>Gammaproteobacteria</taxon>
        <taxon>Enterobacterales</taxon>
        <taxon>Enterobacteriaceae</taxon>
        <taxon>Escherichia</taxon>
    </lineage>
</organism>
<dbReference type="PANTHER" id="PTHR35861:SF1">
    <property type="entry name" value="PHAGE TAIL SHEATH PROTEIN"/>
    <property type="match status" value="1"/>
</dbReference>
<name>A0A0C2EQQ2_ECOLX</name>
<protein>
    <submittedName>
        <fullName evidence="4">Tail protein</fullName>
    </submittedName>
</protein>
<evidence type="ECO:0000256" key="1">
    <source>
        <dbReference type="ARBA" id="ARBA00008005"/>
    </source>
</evidence>
<gene>
    <name evidence="4" type="ORF">WR15_16910</name>
</gene>
<feature type="domain" description="Tail sheath protein subtilisin-like" evidence="2">
    <location>
        <begin position="215"/>
        <end position="375"/>
    </location>
</feature>
<comment type="similarity">
    <text evidence="1">Belongs to the myoviridae tail sheath protein family.</text>
</comment>
<comment type="caution">
    <text evidence="4">The sequence shown here is derived from an EMBL/GenBank/DDBJ whole genome shotgun (WGS) entry which is preliminary data.</text>
</comment>
<dbReference type="EMBL" id="LGZN01000040">
    <property type="protein sequence ID" value="KNF67162.1"/>
    <property type="molecule type" value="Genomic_DNA"/>
</dbReference>
<dbReference type="Gene3D" id="3.40.50.11780">
    <property type="match status" value="1"/>
</dbReference>
<reference evidence="4 5" key="1">
    <citation type="submission" date="2015-07" db="EMBL/GenBank/DDBJ databases">
        <title>Genome sequences of 64 non-O157:H7 Shiga toxin-producing Escherichia coli strains.</title>
        <authorList>
            <person name="Gonzalez-Escalona N."/>
            <person name="Toro M."/>
            <person name="Timme R."/>
            <person name="Payne J."/>
        </authorList>
    </citation>
    <scope>NUCLEOTIDE SEQUENCE [LARGE SCALE GENOMIC DNA]</scope>
    <source>
        <strain evidence="4 5">CFSAN026843</strain>
    </source>
</reference>
<proteinExistence type="inferred from homology"/>
<dbReference type="RefSeq" id="WP_040091452.1">
    <property type="nucleotide sequence ID" value="NZ_BFKY01000234.1"/>
</dbReference>
<evidence type="ECO:0000259" key="3">
    <source>
        <dbReference type="Pfam" id="PF17482"/>
    </source>
</evidence>
<evidence type="ECO:0000313" key="4">
    <source>
        <dbReference type="EMBL" id="KNF67162.1"/>
    </source>
</evidence>
<dbReference type="InterPro" id="IPR052042">
    <property type="entry name" value="Tail_sheath_structural"/>
</dbReference>
<dbReference type="Pfam" id="PF04984">
    <property type="entry name" value="Phage_sheath_1"/>
    <property type="match status" value="1"/>
</dbReference>
<dbReference type="Pfam" id="PF17482">
    <property type="entry name" value="Phage_sheath_1C"/>
    <property type="match status" value="1"/>
</dbReference>
<dbReference type="PATRIC" id="fig|562.7396.peg.3326"/>
<dbReference type="PANTHER" id="PTHR35861">
    <property type="match status" value="1"/>
</dbReference>
<dbReference type="InterPro" id="IPR035089">
    <property type="entry name" value="Phage_sheath_subtilisin"/>
</dbReference>
<feature type="domain" description="Tail sheath protein C-terminal" evidence="3">
    <location>
        <begin position="380"/>
        <end position="478"/>
    </location>
</feature>